<evidence type="ECO:0000256" key="1">
    <source>
        <dbReference type="SAM" id="MobiDB-lite"/>
    </source>
</evidence>
<dbReference type="RefSeq" id="WP_099962811.1">
    <property type="nucleotide sequence ID" value="NZ_JACKST010000022.1"/>
</dbReference>
<accession>A0A378SDF6</accession>
<dbReference type="EMBL" id="UGQM01000001">
    <property type="protein sequence ID" value="STZ40869.1"/>
    <property type="molecule type" value="Genomic_DNA"/>
</dbReference>
<evidence type="ECO:0000313" key="3">
    <source>
        <dbReference type="Proteomes" id="UP000254291"/>
    </source>
</evidence>
<reference evidence="2 3" key="1">
    <citation type="submission" date="2018-06" db="EMBL/GenBank/DDBJ databases">
        <authorList>
            <consortium name="Pathogen Informatics"/>
            <person name="Doyle S."/>
        </authorList>
    </citation>
    <scope>NUCLEOTIDE SEQUENCE [LARGE SCALE GENOMIC DNA]</scope>
    <source>
        <strain evidence="2 3">NCTC10742</strain>
    </source>
</reference>
<organism evidence="2 3">
    <name type="scientific">Mycolicibacterium gilvum</name>
    <dbReference type="NCBI Taxonomy" id="1804"/>
    <lineage>
        <taxon>Bacteria</taxon>
        <taxon>Bacillati</taxon>
        <taxon>Actinomycetota</taxon>
        <taxon>Actinomycetes</taxon>
        <taxon>Mycobacteriales</taxon>
        <taxon>Mycobacteriaceae</taxon>
        <taxon>Mycolicibacterium</taxon>
    </lineage>
</organism>
<sequence length="145" mass="15876">MVTPPPGPYASSEFDEDGDHYDPAALDLRSQVDDGEMPMFTVTNPPGTVSVTTWLDGRVRDVALSRHAAVLSEIALADEIVVIAGLATQDARSAQYTVMFDGMREHGHDTVTTRDFLTRDLHLPSPEQARAARAELFTTRYAGEE</sequence>
<gene>
    <name evidence="2" type="primary">espH_1</name>
    <name evidence="2" type="ORF">NCTC10742_00068</name>
</gene>
<evidence type="ECO:0000313" key="2">
    <source>
        <dbReference type="EMBL" id="STZ40869.1"/>
    </source>
</evidence>
<proteinExistence type="predicted"/>
<name>A0A378SDF6_9MYCO</name>
<protein>
    <submittedName>
        <fullName evidence="2">ESX-1 secretion-associated protein EspH</fullName>
    </submittedName>
</protein>
<dbReference type="AlphaFoldDB" id="A0A378SDF6"/>
<dbReference type="Proteomes" id="UP000254291">
    <property type="component" value="Unassembled WGS sequence"/>
</dbReference>
<feature type="region of interest" description="Disordered" evidence="1">
    <location>
        <begin position="1"/>
        <end position="20"/>
    </location>
</feature>